<organism evidence="3">
    <name type="scientific">marine sediment metagenome</name>
    <dbReference type="NCBI Taxonomy" id="412755"/>
    <lineage>
        <taxon>unclassified sequences</taxon>
        <taxon>metagenomes</taxon>
        <taxon>ecological metagenomes</taxon>
    </lineage>
</organism>
<feature type="domain" description="J" evidence="2">
    <location>
        <begin position="2"/>
        <end position="58"/>
    </location>
</feature>
<dbReference type="PANTHER" id="PTHR43096">
    <property type="entry name" value="DNAJ HOMOLOG 1, MITOCHONDRIAL-RELATED"/>
    <property type="match status" value="1"/>
</dbReference>
<name>A0A0F9JLF5_9ZZZZ</name>
<dbReference type="CDD" id="cd06257">
    <property type="entry name" value="DnaJ"/>
    <property type="match status" value="1"/>
</dbReference>
<dbReference type="PANTHER" id="PTHR43096:SF52">
    <property type="entry name" value="DNAJ HOMOLOG 1, MITOCHONDRIAL-RELATED"/>
    <property type="match status" value="1"/>
</dbReference>
<reference evidence="3" key="1">
    <citation type="journal article" date="2015" name="Nature">
        <title>Complex archaea that bridge the gap between prokaryotes and eukaryotes.</title>
        <authorList>
            <person name="Spang A."/>
            <person name="Saw J.H."/>
            <person name="Jorgensen S.L."/>
            <person name="Zaremba-Niedzwiedzka K."/>
            <person name="Martijn J."/>
            <person name="Lind A.E."/>
            <person name="van Eijk R."/>
            <person name="Schleper C."/>
            <person name="Guy L."/>
            <person name="Ettema T.J."/>
        </authorList>
    </citation>
    <scope>NUCLEOTIDE SEQUENCE</scope>
</reference>
<dbReference type="GO" id="GO:0042026">
    <property type="term" value="P:protein refolding"/>
    <property type="evidence" value="ECO:0007669"/>
    <property type="project" value="TreeGrafter"/>
</dbReference>
<dbReference type="Gene3D" id="1.10.287.110">
    <property type="entry name" value="DnaJ domain"/>
    <property type="match status" value="1"/>
</dbReference>
<dbReference type="SUPFAM" id="SSF46565">
    <property type="entry name" value="Chaperone J-domain"/>
    <property type="match status" value="1"/>
</dbReference>
<dbReference type="EMBL" id="LAZR01009813">
    <property type="protein sequence ID" value="KKM70468.1"/>
    <property type="molecule type" value="Genomic_DNA"/>
</dbReference>
<evidence type="ECO:0000313" key="3">
    <source>
        <dbReference type="EMBL" id="KKM70468.1"/>
    </source>
</evidence>
<accession>A0A0F9JLF5</accession>
<dbReference type="InterPro" id="IPR001623">
    <property type="entry name" value="DnaJ_domain"/>
</dbReference>
<evidence type="ECO:0000259" key="2">
    <source>
        <dbReference type="PROSITE" id="PS50076"/>
    </source>
</evidence>
<dbReference type="GO" id="GO:0051082">
    <property type="term" value="F:unfolded protein binding"/>
    <property type="evidence" value="ECO:0007669"/>
    <property type="project" value="TreeGrafter"/>
</dbReference>
<protein>
    <recommendedName>
        <fullName evidence="2">J domain-containing protein</fullName>
    </recommendedName>
</protein>
<sequence length="104" mass="11615">MNPYEVLGLPVTATKKQELAAYRTKAKQYHPDINTTADAEPMMKRINAAYDMIMKGYQTRPMPIVPPTRGGVWVNVTVPGFGTIFTNVINARVDSNIGDFTIHF</sequence>
<dbReference type="GO" id="GO:0005737">
    <property type="term" value="C:cytoplasm"/>
    <property type="evidence" value="ECO:0007669"/>
    <property type="project" value="TreeGrafter"/>
</dbReference>
<keyword evidence="1" id="KW-0143">Chaperone</keyword>
<dbReference type="PROSITE" id="PS50076">
    <property type="entry name" value="DNAJ_2"/>
    <property type="match status" value="1"/>
</dbReference>
<proteinExistence type="predicted"/>
<gene>
    <name evidence="3" type="ORF">LCGC14_1440500</name>
</gene>
<dbReference type="InterPro" id="IPR036869">
    <property type="entry name" value="J_dom_sf"/>
</dbReference>
<comment type="caution">
    <text evidence="3">The sequence shown here is derived from an EMBL/GenBank/DDBJ whole genome shotgun (WGS) entry which is preliminary data.</text>
</comment>
<dbReference type="SMART" id="SM00271">
    <property type="entry name" value="DnaJ"/>
    <property type="match status" value="1"/>
</dbReference>
<dbReference type="Pfam" id="PF00226">
    <property type="entry name" value="DnaJ"/>
    <property type="match status" value="1"/>
</dbReference>
<dbReference type="PRINTS" id="PR00625">
    <property type="entry name" value="JDOMAIN"/>
</dbReference>
<dbReference type="AlphaFoldDB" id="A0A0F9JLF5"/>
<evidence type="ECO:0000256" key="1">
    <source>
        <dbReference type="ARBA" id="ARBA00023186"/>
    </source>
</evidence>